<gene>
    <name evidence="2" type="ORF">KL86PLE_20100</name>
</gene>
<dbReference type="Pfam" id="PF04233">
    <property type="entry name" value="Phage_Mu_F"/>
    <property type="match status" value="1"/>
</dbReference>
<dbReference type="RefSeq" id="WP_100081266.1">
    <property type="nucleotide sequence ID" value="NZ_LT608334.1"/>
</dbReference>
<evidence type="ECO:0000259" key="1">
    <source>
        <dbReference type="Pfam" id="PF04233"/>
    </source>
</evidence>
<name>A0A212LCZ3_9HYPH</name>
<protein>
    <submittedName>
        <fullName evidence="2">Putative Prophage MuSo2, F protein</fullName>
    </submittedName>
</protein>
<dbReference type="EMBL" id="FMJD01000006">
    <property type="protein sequence ID" value="SCM75432.1"/>
    <property type="molecule type" value="Genomic_DNA"/>
</dbReference>
<proteinExistence type="predicted"/>
<feature type="domain" description="Phage head morphogenesis" evidence="1">
    <location>
        <begin position="54"/>
        <end position="185"/>
    </location>
</feature>
<accession>A0A212LCZ3</accession>
<dbReference type="InterPro" id="IPR006528">
    <property type="entry name" value="Phage_head_morphogenesis_dom"/>
</dbReference>
<evidence type="ECO:0000313" key="2">
    <source>
        <dbReference type="EMBL" id="SCM75432.1"/>
    </source>
</evidence>
<dbReference type="AlphaFoldDB" id="A0A212LCZ3"/>
<sequence>MAEIKKGFGPPPEVTGYFDRKGLKPAFSHLDVWATEHAHAFTVAKATELSLVTTFRDSISKAIKAGKGFETWREEIRAELAAQGWAGPRMVSDPAGADPDRMVDFSRSNRLRTIFWGNMSSARAAGQWERAQRTKGAMPFLLYVRTTSADPRPEHLGWVGIILPVDDPFWATHFPPNGWLCHCSVRQVSRREKETLIATKRSDGVYYTDTAPPVVMRDWRNRRTGEISRIPDGIDPGWHGNPGRDRTKTLLDNLELRLGEAPERASTKALTDLWSDPFVALAPKVDGKTWLPAGVSPKLANELGGARSPVVSIEAGDVAARVERHGLDVEDFGVLPEMLRTGTVLPDPRGKASTRSILFKVDKTWWRAFVHRSAKGYLRVTSLHQRDEAAALAELARSGK</sequence>
<reference evidence="2" key="1">
    <citation type="submission" date="2016-08" db="EMBL/GenBank/DDBJ databases">
        <authorList>
            <person name="Seilhamer J.J."/>
        </authorList>
    </citation>
    <scope>NUCLEOTIDE SEQUENCE</scope>
    <source>
        <strain evidence="2">86</strain>
    </source>
</reference>
<organism evidence="2">
    <name type="scientific">uncultured Pleomorphomonas sp</name>
    <dbReference type="NCBI Taxonomy" id="442121"/>
    <lineage>
        <taxon>Bacteria</taxon>
        <taxon>Pseudomonadati</taxon>
        <taxon>Pseudomonadota</taxon>
        <taxon>Alphaproteobacteria</taxon>
        <taxon>Hyphomicrobiales</taxon>
        <taxon>Pleomorphomonadaceae</taxon>
        <taxon>Pleomorphomonas</taxon>
        <taxon>environmental samples</taxon>
    </lineage>
</organism>